<name>A0A564S8H6_9FIRM</name>
<evidence type="ECO:0008006" key="3">
    <source>
        <dbReference type="Google" id="ProtNLM"/>
    </source>
</evidence>
<reference evidence="1 2" key="1">
    <citation type="submission" date="2019-07" db="EMBL/GenBank/DDBJ databases">
        <authorList>
            <person name="Hibberd C M."/>
            <person name="Gehrig L. J."/>
            <person name="Chang H.-W."/>
            <person name="Venkatesh S."/>
        </authorList>
    </citation>
    <scope>NUCLEOTIDE SEQUENCE [LARGE SCALE GENOMIC DNA]</scope>
    <source>
        <strain evidence="1">Faecalibacterium_prausnitzii_JG_BgPS064</strain>
    </source>
</reference>
<gene>
    <name evidence="1" type="ORF">FPPS064S07_01903</name>
</gene>
<accession>A0A564S8H6</accession>
<organism evidence="1 2">
    <name type="scientific">Faecalibacterium prausnitzii</name>
    <dbReference type="NCBI Taxonomy" id="853"/>
    <lineage>
        <taxon>Bacteria</taxon>
        <taxon>Bacillati</taxon>
        <taxon>Bacillota</taxon>
        <taxon>Clostridia</taxon>
        <taxon>Eubacteriales</taxon>
        <taxon>Oscillospiraceae</taxon>
        <taxon>Faecalibacterium</taxon>
    </lineage>
</organism>
<dbReference type="Proteomes" id="UP000406184">
    <property type="component" value="Unassembled WGS sequence"/>
</dbReference>
<protein>
    <recommendedName>
        <fullName evidence="3">Cupin domain-containing protein</fullName>
    </recommendedName>
</protein>
<proteinExistence type="predicted"/>
<dbReference type="EMBL" id="CABHMY010000011">
    <property type="protein sequence ID" value="VUW91389.1"/>
    <property type="molecule type" value="Genomic_DNA"/>
</dbReference>
<sequence>MKKIQKNYELNAGESFRLDKNGLHGVTAQGRIKMSLLLVLE</sequence>
<evidence type="ECO:0000313" key="2">
    <source>
        <dbReference type="Proteomes" id="UP000406184"/>
    </source>
</evidence>
<keyword evidence="2" id="KW-1185">Reference proteome</keyword>
<evidence type="ECO:0000313" key="1">
    <source>
        <dbReference type="EMBL" id="VUW91389.1"/>
    </source>
</evidence>
<dbReference type="RefSeq" id="WP_263286307.1">
    <property type="nucleotide sequence ID" value="NZ_CABHMY010000011.1"/>
</dbReference>
<dbReference type="AlphaFoldDB" id="A0A564S8H6"/>